<evidence type="ECO:0000256" key="1">
    <source>
        <dbReference type="ARBA" id="ARBA00022723"/>
    </source>
</evidence>
<feature type="domain" description="HMA" evidence="2">
    <location>
        <begin position="2"/>
        <end position="67"/>
    </location>
</feature>
<dbReference type="PROSITE" id="PS01047">
    <property type="entry name" value="HMA_1"/>
    <property type="match status" value="1"/>
</dbReference>
<dbReference type="Proteomes" id="UP000471166">
    <property type="component" value="Unassembled WGS sequence"/>
</dbReference>
<dbReference type="InterPro" id="IPR017969">
    <property type="entry name" value="Heavy-metal-associated_CS"/>
</dbReference>
<name>A0A2L2JLX7_9NOCA</name>
<dbReference type="RefSeq" id="WP_054811678.1">
    <property type="nucleotide sequence ID" value="NZ_CP026746.1"/>
</dbReference>
<reference evidence="3 4" key="1">
    <citation type="submission" date="2020-01" db="EMBL/GenBank/DDBJ databases">
        <title>Genetics and antimicrobial susceptibilities of Nocardia species isolated from the soil; a comparison with species isolated from humans.</title>
        <authorList>
            <person name="Carrasco G."/>
            <person name="Monzon S."/>
            <person name="Sansegundo M."/>
            <person name="Garcia E."/>
            <person name="Garrido N."/>
            <person name="Medina M.J."/>
            <person name="Villalon P."/>
            <person name="Ramirez-Arocha A.C."/>
            <person name="Jimenez P."/>
            <person name="Cuesta I."/>
            <person name="Valdezate S."/>
        </authorList>
    </citation>
    <scope>NUCLEOTIDE SEQUENCE [LARGE SCALE GENOMIC DNA]</scope>
    <source>
        <strain evidence="3 4">CNM20110626</strain>
    </source>
</reference>
<dbReference type="Gene3D" id="3.30.70.100">
    <property type="match status" value="1"/>
</dbReference>
<dbReference type="InterPro" id="IPR006121">
    <property type="entry name" value="HMA_dom"/>
</dbReference>
<dbReference type="GO" id="GO:0046872">
    <property type="term" value="F:metal ion binding"/>
    <property type="evidence" value="ECO:0007669"/>
    <property type="project" value="UniProtKB-KW"/>
</dbReference>
<dbReference type="PROSITE" id="PS50846">
    <property type="entry name" value="HMA_2"/>
    <property type="match status" value="1"/>
</dbReference>
<dbReference type="AlphaFoldDB" id="A0A2L2JLX7"/>
<dbReference type="SUPFAM" id="SSF55008">
    <property type="entry name" value="HMA, heavy metal-associated domain"/>
    <property type="match status" value="1"/>
</dbReference>
<evidence type="ECO:0000313" key="3">
    <source>
        <dbReference type="EMBL" id="NEW32367.1"/>
    </source>
</evidence>
<protein>
    <submittedName>
        <fullName evidence="3">Heavy-metal-associated domain-containing protein</fullName>
    </submittedName>
</protein>
<evidence type="ECO:0000259" key="2">
    <source>
        <dbReference type="PROSITE" id="PS50846"/>
    </source>
</evidence>
<dbReference type="InterPro" id="IPR036163">
    <property type="entry name" value="HMA_dom_sf"/>
</dbReference>
<evidence type="ECO:0000313" key="4">
    <source>
        <dbReference type="Proteomes" id="UP000471166"/>
    </source>
</evidence>
<dbReference type="EMBL" id="JAAGVB010000008">
    <property type="protein sequence ID" value="NEW32367.1"/>
    <property type="molecule type" value="Genomic_DNA"/>
</dbReference>
<keyword evidence="1" id="KW-0479">Metal-binding</keyword>
<accession>A0A2L2JLX7</accession>
<organism evidence="3 4">
    <name type="scientific">Nocardia cyriacigeorgica</name>
    <dbReference type="NCBI Taxonomy" id="135487"/>
    <lineage>
        <taxon>Bacteria</taxon>
        <taxon>Bacillati</taxon>
        <taxon>Actinomycetota</taxon>
        <taxon>Actinomycetes</taxon>
        <taxon>Mycobacteriales</taxon>
        <taxon>Nocardiaceae</taxon>
        <taxon>Nocardia</taxon>
    </lineage>
</organism>
<comment type="caution">
    <text evidence="3">The sequence shown here is derived from an EMBL/GenBank/DDBJ whole genome shotgun (WGS) entry which is preliminary data.</text>
</comment>
<dbReference type="Pfam" id="PF00403">
    <property type="entry name" value="HMA"/>
    <property type="match status" value="1"/>
</dbReference>
<dbReference type="CDD" id="cd00371">
    <property type="entry name" value="HMA"/>
    <property type="match status" value="1"/>
</dbReference>
<dbReference type="GeneID" id="57067670"/>
<sequence length="68" mass="6845">MTTTTVTVTGMTCSCCANSVNKEVGKIAGVTAVEADFASGRVTIEAADTVERSVIAAAVSEAGYQLAD</sequence>
<proteinExistence type="predicted"/>
<gene>
    <name evidence="3" type="ORF">GV791_07310</name>
</gene>